<feature type="signal peptide" evidence="1">
    <location>
        <begin position="1"/>
        <end position="26"/>
    </location>
</feature>
<feature type="chain" id="PRO_5036379493" evidence="1">
    <location>
        <begin position="27"/>
        <end position="55"/>
    </location>
</feature>
<gene>
    <name evidence="10" type="ORF">PF001_g3201</name>
    <name evidence="9" type="ORF">PF002_g4128</name>
    <name evidence="8" type="ORF">PF004_g3032</name>
    <name evidence="7" type="ORF">PF005_g3772</name>
    <name evidence="6" type="ORF">PF006_g3168</name>
    <name evidence="5" type="ORF">PF007_g3565</name>
    <name evidence="11" type="ORF">PF008_g3484</name>
    <name evidence="2" type="ORF">PF009_g3933</name>
    <name evidence="4" type="ORF">PF010_g7037</name>
    <name evidence="3" type="ORF">PF011_g6829</name>
</gene>
<evidence type="ECO:0000313" key="2">
    <source>
        <dbReference type="EMBL" id="KAE8946450.1"/>
    </source>
</evidence>
<dbReference type="EMBL" id="QXGD01000125">
    <property type="protein sequence ID" value="KAE9251791.1"/>
    <property type="molecule type" value="Genomic_DNA"/>
</dbReference>
<evidence type="ECO:0000313" key="12">
    <source>
        <dbReference type="Proteomes" id="UP000429523"/>
    </source>
</evidence>
<dbReference type="Proteomes" id="UP000440367">
    <property type="component" value="Unassembled WGS sequence"/>
</dbReference>
<evidence type="ECO:0000313" key="3">
    <source>
        <dbReference type="EMBL" id="KAE9017152.1"/>
    </source>
</evidence>
<evidence type="ECO:0000313" key="21">
    <source>
        <dbReference type="Proteomes" id="UP000488956"/>
    </source>
</evidence>
<keyword evidence="13" id="KW-1185">Reference proteome</keyword>
<evidence type="ECO:0000313" key="4">
    <source>
        <dbReference type="EMBL" id="KAE9121612.1"/>
    </source>
</evidence>
<evidence type="ECO:0000256" key="1">
    <source>
        <dbReference type="SAM" id="SignalP"/>
    </source>
</evidence>
<evidence type="ECO:0000313" key="13">
    <source>
        <dbReference type="Proteomes" id="UP000433483"/>
    </source>
</evidence>
<proteinExistence type="predicted"/>
<dbReference type="AlphaFoldDB" id="A0A6A3FR17"/>
<dbReference type="Proteomes" id="UP000437068">
    <property type="component" value="Unassembled WGS sequence"/>
</dbReference>
<evidence type="ECO:0000313" key="7">
    <source>
        <dbReference type="EMBL" id="KAE9229676.1"/>
    </source>
</evidence>
<evidence type="ECO:0000313" key="19">
    <source>
        <dbReference type="Proteomes" id="UP000476176"/>
    </source>
</evidence>
<evidence type="ECO:0000313" key="17">
    <source>
        <dbReference type="Proteomes" id="UP000441208"/>
    </source>
</evidence>
<dbReference type="EMBL" id="QXFZ01000107">
    <property type="protein sequence ID" value="KAE9132861.1"/>
    <property type="molecule type" value="Genomic_DNA"/>
</dbReference>
<dbReference type="Proteomes" id="UP000433483">
    <property type="component" value="Unassembled WGS sequence"/>
</dbReference>
<dbReference type="EMBL" id="QXFW01000294">
    <property type="protein sequence ID" value="KAE9017152.1"/>
    <property type="molecule type" value="Genomic_DNA"/>
</dbReference>
<protein>
    <submittedName>
        <fullName evidence="2">Uncharacterized protein</fullName>
    </submittedName>
</protein>
<comment type="caution">
    <text evidence="2">The sequence shown here is derived from an EMBL/GenBank/DDBJ whole genome shotgun (WGS) entry which is preliminary data.</text>
</comment>
<dbReference type="Proteomes" id="UP000460718">
    <property type="component" value="Unassembled WGS sequence"/>
</dbReference>
<evidence type="ECO:0000313" key="6">
    <source>
        <dbReference type="EMBL" id="KAE9152631.1"/>
    </source>
</evidence>
<dbReference type="Proteomes" id="UP000429523">
    <property type="component" value="Unassembled WGS sequence"/>
</dbReference>
<dbReference type="EMBL" id="QXGA01000098">
    <property type="protein sequence ID" value="KAE9152631.1"/>
    <property type="molecule type" value="Genomic_DNA"/>
</dbReference>
<sequence>MASGSWNRTCGFHNFWWISLTHFTQGRSWTCNDQRIDVVKIDVNYPRKPLTIFLI</sequence>
<evidence type="ECO:0000313" key="11">
    <source>
        <dbReference type="EMBL" id="KAE9356723.1"/>
    </source>
</evidence>
<dbReference type="Proteomes" id="UP000441208">
    <property type="component" value="Unassembled WGS sequence"/>
</dbReference>
<dbReference type="EMBL" id="QXGE01000099">
    <property type="protein sequence ID" value="KAE9324883.1"/>
    <property type="molecule type" value="Genomic_DNA"/>
</dbReference>
<dbReference type="Proteomes" id="UP000488956">
    <property type="component" value="Unassembled WGS sequence"/>
</dbReference>
<evidence type="ECO:0000313" key="5">
    <source>
        <dbReference type="EMBL" id="KAE9132861.1"/>
    </source>
</evidence>
<accession>A0A6A3FR17</accession>
<dbReference type="Proteomes" id="UP000440732">
    <property type="component" value="Unassembled WGS sequence"/>
</dbReference>
<dbReference type="EMBL" id="QXGC01000092">
    <property type="protein sequence ID" value="KAE9250222.1"/>
    <property type="molecule type" value="Genomic_DNA"/>
</dbReference>
<dbReference type="Proteomes" id="UP000476176">
    <property type="component" value="Unassembled WGS sequence"/>
</dbReference>
<evidence type="ECO:0000313" key="8">
    <source>
        <dbReference type="EMBL" id="KAE9250222.1"/>
    </source>
</evidence>
<evidence type="ECO:0000313" key="16">
    <source>
        <dbReference type="Proteomes" id="UP000440732"/>
    </source>
</evidence>
<name>A0A6A3FR17_9STRA</name>
<evidence type="ECO:0000313" key="18">
    <source>
        <dbReference type="Proteomes" id="UP000460718"/>
    </source>
</evidence>
<dbReference type="EMBL" id="QXFX01000294">
    <property type="protein sequence ID" value="KAE9121612.1"/>
    <property type="molecule type" value="Genomic_DNA"/>
</dbReference>
<evidence type="ECO:0000313" key="14">
    <source>
        <dbReference type="Proteomes" id="UP000437068"/>
    </source>
</evidence>
<evidence type="ECO:0000313" key="9">
    <source>
        <dbReference type="EMBL" id="KAE9251791.1"/>
    </source>
</evidence>
<reference evidence="12 13" key="1">
    <citation type="submission" date="2018-08" db="EMBL/GenBank/DDBJ databases">
        <title>Genomic investigation of the strawberry pathogen Phytophthora fragariae indicates pathogenicity is determined by transcriptional variation in three key races.</title>
        <authorList>
            <person name="Adams T.M."/>
            <person name="Armitage A.D."/>
            <person name="Sobczyk M.K."/>
            <person name="Bates H.J."/>
            <person name="Dunwell J.M."/>
            <person name="Nellist C.F."/>
            <person name="Harrison R.J."/>
        </authorList>
    </citation>
    <scope>NUCLEOTIDE SEQUENCE [LARGE SCALE GENOMIC DNA]</scope>
    <source>
        <strain evidence="10 14">A4</strain>
        <strain evidence="9 15">BC-1</strain>
        <strain evidence="8 19">BC-23</strain>
        <strain evidence="7 13">NOV-27</strain>
        <strain evidence="6 16">NOV-5</strain>
        <strain evidence="5 17">NOV-71</strain>
        <strain evidence="11 20">NOV-77</strain>
        <strain evidence="2 12">NOV-9</strain>
        <strain evidence="4 21">ONT-3</strain>
        <strain evidence="3 18">SCRP245</strain>
    </source>
</reference>
<dbReference type="Proteomes" id="UP000486351">
    <property type="component" value="Unassembled WGS sequence"/>
</dbReference>
<dbReference type="EMBL" id="QXFY01000107">
    <property type="protein sequence ID" value="KAE9356723.1"/>
    <property type="molecule type" value="Genomic_DNA"/>
</dbReference>
<dbReference type="EMBL" id="QXGB01000115">
    <property type="protein sequence ID" value="KAE9229676.1"/>
    <property type="molecule type" value="Genomic_DNA"/>
</dbReference>
<dbReference type="EMBL" id="QXGF01000117">
    <property type="protein sequence ID" value="KAE8946450.1"/>
    <property type="molecule type" value="Genomic_DNA"/>
</dbReference>
<evidence type="ECO:0000313" key="15">
    <source>
        <dbReference type="Proteomes" id="UP000440367"/>
    </source>
</evidence>
<evidence type="ECO:0000313" key="20">
    <source>
        <dbReference type="Proteomes" id="UP000486351"/>
    </source>
</evidence>
<evidence type="ECO:0000313" key="10">
    <source>
        <dbReference type="EMBL" id="KAE9324883.1"/>
    </source>
</evidence>
<organism evidence="2 12">
    <name type="scientific">Phytophthora fragariae</name>
    <dbReference type="NCBI Taxonomy" id="53985"/>
    <lineage>
        <taxon>Eukaryota</taxon>
        <taxon>Sar</taxon>
        <taxon>Stramenopiles</taxon>
        <taxon>Oomycota</taxon>
        <taxon>Peronosporomycetes</taxon>
        <taxon>Peronosporales</taxon>
        <taxon>Peronosporaceae</taxon>
        <taxon>Phytophthora</taxon>
    </lineage>
</organism>
<keyword evidence="1" id="KW-0732">Signal</keyword>